<accession>A0ABU6WBR1</accession>
<keyword evidence="2" id="KW-1185">Reference proteome</keyword>
<sequence>MNGAILSQIQCVPSSAFSVSLHPEGVGFYSDSKSYYRAVTFYAEPIQEVRLKLETSYNGRGGTPYEPQLFGK</sequence>
<name>A0ABU6WBR1_9FABA</name>
<evidence type="ECO:0000313" key="1">
    <source>
        <dbReference type="EMBL" id="MED6183244.1"/>
    </source>
</evidence>
<protein>
    <submittedName>
        <fullName evidence="1">Uncharacterized protein</fullName>
    </submittedName>
</protein>
<evidence type="ECO:0000313" key="2">
    <source>
        <dbReference type="Proteomes" id="UP001341840"/>
    </source>
</evidence>
<dbReference type="Proteomes" id="UP001341840">
    <property type="component" value="Unassembled WGS sequence"/>
</dbReference>
<proteinExistence type="predicted"/>
<dbReference type="EMBL" id="JASCZI010181418">
    <property type="protein sequence ID" value="MED6183244.1"/>
    <property type="molecule type" value="Genomic_DNA"/>
</dbReference>
<comment type="caution">
    <text evidence="1">The sequence shown here is derived from an EMBL/GenBank/DDBJ whole genome shotgun (WGS) entry which is preliminary data.</text>
</comment>
<gene>
    <name evidence="1" type="ORF">PIB30_036133</name>
</gene>
<organism evidence="1 2">
    <name type="scientific">Stylosanthes scabra</name>
    <dbReference type="NCBI Taxonomy" id="79078"/>
    <lineage>
        <taxon>Eukaryota</taxon>
        <taxon>Viridiplantae</taxon>
        <taxon>Streptophyta</taxon>
        <taxon>Embryophyta</taxon>
        <taxon>Tracheophyta</taxon>
        <taxon>Spermatophyta</taxon>
        <taxon>Magnoliopsida</taxon>
        <taxon>eudicotyledons</taxon>
        <taxon>Gunneridae</taxon>
        <taxon>Pentapetalae</taxon>
        <taxon>rosids</taxon>
        <taxon>fabids</taxon>
        <taxon>Fabales</taxon>
        <taxon>Fabaceae</taxon>
        <taxon>Papilionoideae</taxon>
        <taxon>50 kb inversion clade</taxon>
        <taxon>dalbergioids sensu lato</taxon>
        <taxon>Dalbergieae</taxon>
        <taxon>Pterocarpus clade</taxon>
        <taxon>Stylosanthes</taxon>
    </lineage>
</organism>
<reference evidence="1 2" key="1">
    <citation type="journal article" date="2023" name="Plants (Basel)">
        <title>Bridging the Gap: Combining Genomics and Transcriptomics Approaches to Understand Stylosanthes scabra, an Orphan Legume from the Brazilian Caatinga.</title>
        <authorList>
            <person name="Ferreira-Neto J.R.C."/>
            <person name="da Silva M.D."/>
            <person name="Binneck E."/>
            <person name="de Melo N.F."/>
            <person name="da Silva R.H."/>
            <person name="de Melo A.L.T.M."/>
            <person name="Pandolfi V."/>
            <person name="Bustamante F.O."/>
            <person name="Brasileiro-Vidal A.C."/>
            <person name="Benko-Iseppon A.M."/>
        </authorList>
    </citation>
    <scope>NUCLEOTIDE SEQUENCE [LARGE SCALE GENOMIC DNA]</scope>
    <source>
        <tissue evidence="1">Leaves</tissue>
    </source>
</reference>